<evidence type="ECO:0000313" key="6">
    <source>
        <dbReference type="Proteomes" id="UP000000845"/>
    </source>
</evidence>
<dbReference type="InterPro" id="IPR007621">
    <property type="entry name" value="TPM_dom"/>
</dbReference>
<evidence type="ECO:0000313" key="5">
    <source>
        <dbReference type="EMBL" id="ACZ10014.1"/>
    </source>
</evidence>
<reference evidence="6" key="1">
    <citation type="submission" date="2009-09" db="EMBL/GenBank/DDBJ databases">
        <title>The complete chromosome of Sebaldella termitidis ATCC 33386.</title>
        <authorList>
            <consortium name="US DOE Joint Genome Institute (JGI-PGF)"/>
            <person name="Lucas S."/>
            <person name="Copeland A."/>
            <person name="Lapidus A."/>
            <person name="Glavina del Rio T."/>
            <person name="Dalin E."/>
            <person name="Tice H."/>
            <person name="Bruce D."/>
            <person name="Goodwin L."/>
            <person name="Pitluck S."/>
            <person name="Kyrpides N."/>
            <person name="Mavromatis K."/>
            <person name="Ivanova N."/>
            <person name="Mikhailova N."/>
            <person name="Sims D."/>
            <person name="Meincke L."/>
            <person name="Brettin T."/>
            <person name="Detter J.C."/>
            <person name="Han C."/>
            <person name="Larimer F."/>
            <person name="Land M."/>
            <person name="Hauser L."/>
            <person name="Markowitz V."/>
            <person name="Cheng J.F."/>
            <person name="Hugenholtz P."/>
            <person name="Woyke T."/>
            <person name="Wu D."/>
            <person name="Eisen J.A."/>
        </authorList>
    </citation>
    <scope>NUCLEOTIDE SEQUENCE [LARGE SCALE GENOMIC DNA]</scope>
    <source>
        <strain evidence="6">ATCC 33386 / NCTC 11300</strain>
    </source>
</reference>
<evidence type="ECO:0000259" key="4">
    <source>
        <dbReference type="Pfam" id="PF04536"/>
    </source>
</evidence>
<dbReference type="PANTHER" id="PTHR30373">
    <property type="entry name" value="UPF0603 PROTEIN YGCG"/>
    <property type="match status" value="1"/>
</dbReference>
<keyword evidence="2" id="KW-0472">Membrane</keyword>
<feature type="compositionally biased region" description="Low complexity" evidence="1">
    <location>
        <begin position="245"/>
        <end position="264"/>
    </location>
</feature>
<name>D1API0_SEBTE</name>
<feature type="domain" description="TPM" evidence="4">
    <location>
        <begin position="38"/>
        <end position="155"/>
    </location>
</feature>
<sequence length="273" mass="30593">MKKKTIFFIIYLIFTMVSAFPASASADDVPKVNADIKVYDYAELLTEDQEKQLALKAKDILARHNIDIAIVTVNTTNGLSSTEYADDFYDYNPFGYGNDASGLLMLINMEEREVALSTTGNAITIFTDRNINSLLDEIYSDLGQGDYFKASNIFLSESERYISKWEFQQKPFREKYTVFHILFFSLFFGFGAGGFITFILFIFSKKSISGKPHMSTYQDNFELTTRRDNFLSTNTTRSAIPKNVSSSGSSRSGGSTTHTSSSGRTHGGGSRKF</sequence>
<evidence type="ECO:0000256" key="2">
    <source>
        <dbReference type="SAM" id="Phobius"/>
    </source>
</evidence>
<dbReference type="Pfam" id="PF04536">
    <property type="entry name" value="TPM_phosphatase"/>
    <property type="match status" value="1"/>
</dbReference>
<gene>
    <name evidence="5" type="ordered locus">Sterm_3173</name>
</gene>
<feature type="region of interest" description="Disordered" evidence="1">
    <location>
        <begin position="238"/>
        <end position="273"/>
    </location>
</feature>
<feature type="chain" id="PRO_5003020937" description="TPM domain-containing protein" evidence="3">
    <location>
        <begin position="27"/>
        <end position="273"/>
    </location>
</feature>
<feature type="signal peptide" evidence="3">
    <location>
        <begin position="1"/>
        <end position="26"/>
    </location>
</feature>
<keyword evidence="6" id="KW-1185">Reference proteome</keyword>
<dbReference type="EMBL" id="CP001739">
    <property type="protein sequence ID" value="ACZ10014.1"/>
    <property type="molecule type" value="Genomic_DNA"/>
</dbReference>
<organism evidence="5 6">
    <name type="scientific">Sebaldella termitidis (strain ATCC 33386 / NCTC 11300)</name>
    <dbReference type="NCBI Taxonomy" id="526218"/>
    <lineage>
        <taxon>Bacteria</taxon>
        <taxon>Fusobacteriati</taxon>
        <taxon>Fusobacteriota</taxon>
        <taxon>Fusobacteriia</taxon>
        <taxon>Fusobacteriales</taxon>
        <taxon>Leptotrichiaceae</taxon>
        <taxon>Sebaldella</taxon>
    </lineage>
</organism>
<dbReference type="AlphaFoldDB" id="D1API0"/>
<evidence type="ECO:0000256" key="3">
    <source>
        <dbReference type="SAM" id="SignalP"/>
    </source>
</evidence>
<proteinExistence type="predicted"/>
<dbReference type="KEGG" id="str:Sterm_3173"/>
<dbReference type="eggNOG" id="COG1512">
    <property type="taxonomic scope" value="Bacteria"/>
</dbReference>
<feature type="transmembrane region" description="Helical" evidence="2">
    <location>
        <begin position="178"/>
        <end position="203"/>
    </location>
</feature>
<dbReference type="STRING" id="526218.Sterm_3173"/>
<keyword evidence="2" id="KW-0812">Transmembrane</keyword>
<dbReference type="HOGENOM" id="CLU_060109_1_0_0"/>
<dbReference type="RefSeq" id="WP_012862596.1">
    <property type="nucleotide sequence ID" value="NC_013517.1"/>
</dbReference>
<dbReference type="PANTHER" id="PTHR30373:SF2">
    <property type="entry name" value="UPF0603 PROTEIN YGCG"/>
    <property type="match status" value="1"/>
</dbReference>
<dbReference type="Proteomes" id="UP000000845">
    <property type="component" value="Chromosome"/>
</dbReference>
<protein>
    <recommendedName>
        <fullName evidence="4">TPM domain-containing protein</fullName>
    </recommendedName>
</protein>
<reference evidence="5 6" key="2">
    <citation type="journal article" date="2010" name="Stand. Genomic Sci.">
        <title>Complete genome sequence of Sebaldella termitidis type strain (NCTC 11300).</title>
        <authorList>
            <person name="Harmon-Smith M."/>
            <person name="Celia L."/>
            <person name="Chertkov O."/>
            <person name="Lapidus A."/>
            <person name="Copeland A."/>
            <person name="Glavina Del Rio T."/>
            <person name="Nolan M."/>
            <person name="Lucas S."/>
            <person name="Tice H."/>
            <person name="Cheng J.F."/>
            <person name="Han C."/>
            <person name="Detter J.C."/>
            <person name="Bruce D."/>
            <person name="Goodwin L."/>
            <person name="Pitluck S."/>
            <person name="Pati A."/>
            <person name="Liolios K."/>
            <person name="Ivanova N."/>
            <person name="Mavromatis K."/>
            <person name="Mikhailova N."/>
            <person name="Chen A."/>
            <person name="Palaniappan K."/>
            <person name="Land M."/>
            <person name="Hauser L."/>
            <person name="Chang Y.J."/>
            <person name="Jeffries C.D."/>
            <person name="Brettin T."/>
            <person name="Goker M."/>
            <person name="Beck B."/>
            <person name="Bristow J."/>
            <person name="Eisen J.A."/>
            <person name="Markowitz V."/>
            <person name="Hugenholtz P."/>
            <person name="Kyrpides N.C."/>
            <person name="Klenk H.P."/>
            <person name="Chen F."/>
        </authorList>
    </citation>
    <scope>NUCLEOTIDE SEQUENCE [LARGE SCALE GENOMIC DNA]</scope>
    <source>
        <strain evidence="6">ATCC 33386 / NCTC 11300</strain>
    </source>
</reference>
<evidence type="ECO:0000256" key="1">
    <source>
        <dbReference type="SAM" id="MobiDB-lite"/>
    </source>
</evidence>
<keyword evidence="2" id="KW-1133">Transmembrane helix</keyword>
<accession>D1API0</accession>
<dbReference type="Gene3D" id="3.10.310.50">
    <property type="match status" value="1"/>
</dbReference>
<keyword evidence="3" id="KW-0732">Signal</keyword>